<sequence>MRAEFFDDISSIFLRRICEHPFDSTLRSIYADWLEEQGHVAQADELRASGQLLIEFNLDELERFSDNTSNTSDLNLDGLFKLPANGKATRFCGTLTDFLIAVQFLFSYHPITEVILTNADKEFPELPQIIPRSSIQYELSYKIDLHFLPEEILRHIKFGMPKGFQIFQFESKRFAHTAISRACVDYGRELVGLPKIDWEDIP</sequence>
<protein>
    <submittedName>
        <fullName evidence="1">TIGR02996 domain-containing protein</fullName>
    </submittedName>
</protein>
<dbReference type="AlphaFoldDB" id="A0A8E6BAA8"/>
<accession>A0A8E6BAA8</accession>
<dbReference type="NCBIfam" id="TIGR02996">
    <property type="entry name" value="rpt_mate_G_obs"/>
    <property type="match status" value="1"/>
</dbReference>
<proteinExistence type="predicted"/>
<reference evidence="1" key="1">
    <citation type="submission" date="2021-05" db="EMBL/GenBank/DDBJ databases">
        <title>Complete genome sequence of the cellulolytic planctomycete Telmatocola sphagniphila SP2T and characterization of the first cellulase from planctomycetes.</title>
        <authorList>
            <person name="Rakitin A.L."/>
            <person name="Beletsky A.V."/>
            <person name="Naumoff D.G."/>
            <person name="Kulichevskaya I.S."/>
            <person name="Mardanov A.V."/>
            <person name="Ravin N.V."/>
            <person name="Dedysh S.N."/>
        </authorList>
    </citation>
    <scope>NUCLEOTIDE SEQUENCE</scope>
    <source>
        <strain evidence="1">SP2T</strain>
    </source>
</reference>
<name>A0A8E6BAA8_9BACT</name>
<evidence type="ECO:0000313" key="1">
    <source>
        <dbReference type="EMBL" id="QVL34277.1"/>
    </source>
</evidence>
<dbReference type="RefSeq" id="WP_213499247.1">
    <property type="nucleotide sequence ID" value="NZ_CP074694.1"/>
</dbReference>
<evidence type="ECO:0000313" key="2">
    <source>
        <dbReference type="Proteomes" id="UP000676194"/>
    </source>
</evidence>
<dbReference type="KEGG" id="tsph:KIH39_10325"/>
<keyword evidence="2" id="KW-1185">Reference proteome</keyword>
<dbReference type="InterPro" id="IPR014338">
    <property type="entry name" value="CHP02996_rpt-companion-dom"/>
</dbReference>
<organism evidence="1 2">
    <name type="scientific">Telmatocola sphagniphila</name>
    <dbReference type="NCBI Taxonomy" id="1123043"/>
    <lineage>
        <taxon>Bacteria</taxon>
        <taxon>Pseudomonadati</taxon>
        <taxon>Planctomycetota</taxon>
        <taxon>Planctomycetia</taxon>
        <taxon>Gemmatales</taxon>
        <taxon>Gemmataceae</taxon>
    </lineage>
</organism>
<gene>
    <name evidence="1" type="ORF">KIH39_10325</name>
</gene>
<dbReference type="EMBL" id="CP074694">
    <property type="protein sequence ID" value="QVL34277.1"/>
    <property type="molecule type" value="Genomic_DNA"/>
</dbReference>
<dbReference type="Proteomes" id="UP000676194">
    <property type="component" value="Chromosome"/>
</dbReference>